<proteinExistence type="predicted"/>
<keyword evidence="2" id="KW-0812">Transmembrane</keyword>
<evidence type="ECO:0000313" key="4">
    <source>
        <dbReference type="EMBL" id="AGK96273.1"/>
    </source>
</evidence>
<dbReference type="PANTHER" id="PTHR30373">
    <property type="entry name" value="UPF0603 PROTEIN YGCG"/>
    <property type="match status" value="1"/>
</dbReference>
<protein>
    <submittedName>
        <fullName evidence="4">Beta-propeller domain-containing protein, methanol dehydrogenase</fullName>
    </submittedName>
</protein>
<dbReference type="PATRIC" id="fig|86416.3.peg.1285"/>
<evidence type="ECO:0000256" key="2">
    <source>
        <dbReference type="SAM" id="Phobius"/>
    </source>
</evidence>
<evidence type="ECO:0000259" key="3">
    <source>
        <dbReference type="Pfam" id="PF04536"/>
    </source>
</evidence>
<organism evidence="4 5">
    <name type="scientific">Clostridium pasteurianum BC1</name>
    <dbReference type="NCBI Taxonomy" id="86416"/>
    <lineage>
        <taxon>Bacteria</taxon>
        <taxon>Bacillati</taxon>
        <taxon>Bacillota</taxon>
        <taxon>Clostridia</taxon>
        <taxon>Eubacteriales</taxon>
        <taxon>Clostridiaceae</taxon>
        <taxon>Clostridium</taxon>
    </lineage>
</organism>
<dbReference type="OrthoDB" id="9810918at2"/>
<dbReference type="RefSeq" id="WP_015614596.1">
    <property type="nucleotide sequence ID" value="NC_021182.1"/>
</dbReference>
<feature type="domain" description="TPM" evidence="3">
    <location>
        <begin position="41"/>
        <end position="161"/>
    </location>
</feature>
<reference evidence="4 5" key="1">
    <citation type="submission" date="2012-01" db="EMBL/GenBank/DDBJ databases">
        <title>Complete sequence of chromosome of Clostridium pasteurianum BC1.</title>
        <authorList>
            <consortium name="US DOE Joint Genome Institute"/>
            <person name="Lucas S."/>
            <person name="Han J."/>
            <person name="Lapidus A."/>
            <person name="Cheng J.-F."/>
            <person name="Goodwin L."/>
            <person name="Pitluck S."/>
            <person name="Peters L."/>
            <person name="Mikhailova N."/>
            <person name="Teshima H."/>
            <person name="Detter J.C."/>
            <person name="Han C."/>
            <person name="Tapia R."/>
            <person name="Land M."/>
            <person name="Hauser L."/>
            <person name="Kyrpides N."/>
            <person name="Ivanova N."/>
            <person name="Pagani I."/>
            <person name="Dunn J."/>
            <person name="Taghavi S."/>
            <person name="Francis A."/>
            <person name="van der Lelie D."/>
            <person name="Woyke T."/>
        </authorList>
    </citation>
    <scope>NUCLEOTIDE SEQUENCE [LARGE SCALE GENOMIC DNA]</scope>
    <source>
        <strain evidence="4 5">BC1</strain>
    </source>
</reference>
<evidence type="ECO:0000313" key="5">
    <source>
        <dbReference type="Proteomes" id="UP000013523"/>
    </source>
</evidence>
<dbReference type="STRING" id="86416.Clopa_1285"/>
<dbReference type="Pfam" id="PF04536">
    <property type="entry name" value="TPM_phosphatase"/>
    <property type="match status" value="1"/>
</dbReference>
<sequence>MNKIKGKLILILMILILVIIVPVLNIKAQTQTLSPTSLKYVNDYAGIMDDSTKQYIVSVGNELENKTGAQSVVVIINSLDGRDIESYANGLFREWGIGQKDKNNGLLILISMKDKKWRVEVGKGLEGTITDIYSARIMDSVAAPKFSTGNFNQGIKDAYSVFADDIAKSYNVKLEKNSHIKVNENGDKNTKGIVSLIPAAFIILIFIILIFRSFRKGPRGGSGFGGGGFGGFGGGGFGGFGGSSGGSSGGSDFGGFGGGDSGGGGSSGGW</sequence>
<evidence type="ECO:0000256" key="1">
    <source>
        <dbReference type="SAM" id="MobiDB-lite"/>
    </source>
</evidence>
<dbReference type="Proteomes" id="UP000013523">
    <property type="component" value="Chromosome"/>
</dbReference>
<accession>R4K126</accession>
<keyword evidence="5" id="KW-1185">Reference proteome</keyword>
<gene>
    <name evidence="4" type="ORF">Clopa_1285</name>
</gene>
<dbReference type="EMBL" id="CP003261">
    <property type="protein sequence ID" value="AGK96273.1"/>
    <property type="molecule type" value="Genomic_DNA"/>
</dbReference>
<dbReference type="KEGG" id="cpas:Clopa_1285"/>
<feature type="transmembrane region" description="Helical" evidence="2">
    <location>
        <begin position="192"/>
        <end position="211"/>
    </location>
</feature>
<dbReference type="AlphaFoldDB" id="R4K126"/>
<dbReference type="HOGENOM" id="CLU_035211_2_0_9"/>
<name>R4K126_CLOPA</name>
<dbReference type="InterPro" id="IPR007621">
    <property type="entry name" value="TPM_dom"/>
</dbReference>
<dbReference type="PANTHER" id="PTHR30373:SF2">
    <property type="entry name" value="UPF0603 PROTEIN YGCG"/>
    <property type="match status" value="1"/>
</dbReference>
<keyword evidence="2" id="KW-1133">Transmembrane helix</keyword>
<dbReference type="Gene3D" id="3.10.310.50">
    <property type="match status" value="1"/>
</dbReference>
<keyword evidence="2" id="KW-0472">Membrane</keyword>
<feature type="region of interest" description="Disordered" evidence="1">
    <location>
        <begin position="251"/>
        <end position="270"/>
    </location>
</feature>
<dbReference type="eggNOG" id="COG1512">
    <property type="taxonomic scope" value="Bacteria"/>
</dbReference>